<organism evidence="1 2">
    <name type="scientific">Candidatus Neomicrothrix parvicella RN1</name>
    <dbReference type="NCBI Taxonomy" id="1229780"/>
    <lineage>
        <taxon>Bacteria</taxon>
        <taxon>Bacillati</taxon>
        <taxon>Actinomycetota</taxon>
        <taxon>Acidimicrobiia</taxon>
        <taxon>Acidimicrobiales</taxon>
        <taxon>Microthrixaceae</taxon>
        <taxon>Candidatus Neomicrothrix</taxon>
    </lineage>
</organism>
<evidence type="ECO:0008006" key="3">
    <source>
        <dbReference type="Google" id="ProtNLM"/>
    </source>
</evidence>
<dbReference type="eggNOG" id="ENOG502ZTBK">
    <property type="taxonomic scope" value="Bacteria"/>
</dbReference>
<dbReference type="STRING" id="1229780.BN381_450019"/>
<name>R4Z1V6_9ACTN</name>
<dbReference type="EMBL" id="CANL01000040">
    <property type="protein sequence ID" value="CCM64708.1"/>
    <property type="molecule type" value="Genomic_DNA"/>
</dbReference>
<comment type="caution">
    <text evidence="1">The sequence shown here is derived from an EMBL/GenBank/DDBJ whole genome shotgun (WGS) entry which is preliminary data.</text>
</comment>
<protein>
    <recommendedName>
        <fullName evidence="3">Redoxin domain-containing protein</fullName>
    </recommendedName>
</protein>
<reference evidence="1 2" key="1">
    <citation type="journal article" date="2013" name="ISME J.">
        <title>Metabolic model for the filamentous 'Candidatus Microthrix parvicella' based on genomic and metagenomic analyses.</title>
        <authorList>
            <person name="Jon McIlroy S."/>
            <person name="Kristiansen R."/>
            <person name="Albertsen M."/>
            <person name="Michael Karst S."/>
            <person name="Rossetti S."/>
            <person name="Lund Nielsen J."/>
            <person name="Tandoi V."/>
            <person name="James Seviour R."/>
            <person name="Nielsen P.H."/>
        </authorList>
    </citation>
    <scope>NUCLEOTIDE SEQUENCE [LARGE SCALE GENOMIC DNA]</scope>
    <source>
        <strain evidence="1 2">RN1</strain>
    </source>
</reference>
<sequence>MKVVGLGTQDSLPEAKEFQEEFNISSTELLWEDGFDSWQALGISAQPAGILLDADGEVVRSWQGPVPPDEVLAALA</sequence>
<evidence type="ECO:0000313" key="2">
    <source>
        <dbReference type="Proteomes" id="UP000018291"/>
    </source>
</evidence>
<gene>
    <name evidence="1" type="ORF">BN381_450019</name>
</gene>
<dbReference type="Gene3D" id="3.40.30.10">
    <property type="entry name" value="Glutaredoxin"/>
    <property type="match status" value="1"/>
</dbReference>
<keyword evidence="2" id="KW-1185">Reference proteome</keyword>
<dbReference type="SUPFAM" id="SSF52833">
    <property type="entry name" value="Thioredoxin-like"/>
    <property type="match status" value="1"/>
</dbReference>
<dbReference type="AlphaFoldDB" id="R4Z1V6"/>
<accession>R4Z1V6</accession>
<proteinExistence type="predicted"/>
<dbReference type="HOGENOM" id="CLU_2617241_0_0_11"/>
<evidence type="ECO:0000313" key="1">
    <source>
        <dbReference type="EMBL" id="CCM64708.1"/>
    </source>
</evidence>
<dbReference type="Proteomes" id="UP000018291">
    <property type="component" value="Unassembled WGS sequence"/>
</dbReference>
<dbReference type="InterPro" id="IPR036249">
    <property type="entry name" value="Thioredoxin-like_sf"/>
</dbReference>